<keyword evidence="4" id="KW-1185">Reference proteome</keyword>
<evidence type="ECO:0000313" key="4">
    <source>
        <dbReference type="Proteomes" id="UP000606935"/>
    </source>
</evidence>
<feature type="transmembrane region" description="Helical" evidence="1">
    <location>
        <begin position="266"/>
        <end position="286"/>
    </location>
</feature>
<feature type="transmembrane region" description="Helical" evidence="1">
    <location>
        <begin position="365"/>
        <end position="385"/>
    </location>
</feature>
<feature type="transmembrane region" description="Helical" evidence="1">
    <location>
        <begin position="333"/>
        <end position="353"/>
    </location>
</feature>
<sequence>MSTLTSGRILSIDLFRGLTILVMVFVNELAGIADIPAWMKHVAADADTMTFVDLVFPAFLFIVGMSIPFAVQARVNKGDNSWQVFKHGLVRALGLIIIGFYMVNSIGGYDASSMAISIPLWTFCMYISVLLVWCSLPKAWSNALQLSVRAVGIAGLAVLWWLFEGPNDTGMTYQWWGILGLIGWAYLFALIAYLLVGQRPLLIGLVAIGFIGLFPLFAPYEGQSGLLGWFAQENRNHTHTAMVLAGTLMSLLCFDNRYPKRHLNLGLYIVISGILAYLSCQLWPISKIWATPSWALLSIFFCSLLFALFYQLLEVQKYTAITKVFEPAANNPLLIYILPYIIAAGLGSLGLSLRPEVQSSGVPGMLWSVAFALSMMVLVTLLNRLGVRLKL</sequence>
<feature type="transmembrane region" description="Helical" evidence="1">
    <location>
        <begin position="20"/>
        <end position="39"/>
    </location>
</feature>
<evidence type="ECO:0000256" key="1">
    <source>
        <dbReference type="SAM" id="Phobius"/>
    </source>
</evidence>
<gene>
    <name evidence="3" type="ORF">GCM10010982_03850</name>
</gene>
<reference evidence="3" key="1">
    <citation type="journal article" date="2014" name="Int. J. Syst. Evol. Microbiol.">
        <title>Complete genome sequence of Corynebacterium casei LMG S-19264T (=DSM 44701T), isolated from a smear-ripened cheese.</title>
        <authorList>
            <consortium name="US DOE Joint Genome Institute (JGI-PGF)"/>
            <person name="Walter F."/>
            <person name="Albersmeier A."/>
            <person name="Kalinowski J."/>
            <person name="Ruckert C."/>
        </authorList>
    </citation>
    <scope>NUCLEOTIDE SEQUENCE</scope>
    <source>
        <strain evidence="3">CGMCC 1.7086</strain>
    </source>
</reference>
<feature type="transmembrane region" description="Helical" evidence="1">
    <location>
        <begin position="51"/>
        <end position="71"/>
    </location>
</feature>
<comment type="caution">
    <text evidence="3">The sequence shown here is derived from an EMBL/GenBank/DDBJ whole genome shotgun (WGS) entry which is preliminary data.</text>
</comment>
<dbReference type="PANTHER" id="PTHR31061">
    <property type="entry name" value="LD22376P"/>
    <property type="match status" value="1"/>
</dbReference>
<dbReference type="EMBL" id="BMLS01000001">
    <property type="protein sequence ID" value="GGO64438.1"/>
    <property type="molecule type" value="Genomic_DNA"/>
</dbReference>
<evidence type="ECO:0000259" key="2">
    <source>
        <dbReference type="Pfam" id="PF16401"/>
    </source>
</evidence>
<reference evidence="3" key="2">
    <citation type="submission" date="2020-09" db="EMBL/GenBank/DDBJ databases">
        <authorList>
            <person name="Sun Q."/>
            <person name="Zhou Y."/>
        </authorList>
    </citation>
    <scope>NUCLEOTIDE SEQUENCE</scope>
    <source>
        <strain evidence="3">CGMCC 1.7086</strain>
    </source>
</reference>
<dbReference type="Proteomes" id="UP000606935">
    <property type="component" value="Unassembled WGS sequence"/>
</dbReference>
<feature type="domain" description="DUF5009" evidence="2">
    <location>
        <begin position="10"/>
        <end position="207"/>
    </location>
</feature>
<name>A0A917YS42_9ALTE</name>
<dbReference type="PANTHER" id="PTHR31061:SF24">
    <property type="entry name" value="LD22376P"/>
    <property type="match status" value="1"/>
</dbReference>
<keyword evidence="1" id="KW-1133">Transmembrane helix</keyword>
<feature type="transmembrane region" description="Helical" evidence="1">
    <location>
        <begin position="201"/>
        <end position="218"/>
    </location>
</feature>
<keyword evidence="1" id="KW-0472">Membrane</keyword>
<organism evidence="3 4">
    <name type="scientific">Bowmanella pacifica</name>
    <dbReference type="NCBI Taxonomy" id="502051"/>
    <lineage>
        <taxon>Bacteria</taxon>
        <taxon>Pseudomonadati</taxon>
        <taxon>Pseudomonadota</taxon>
        <taxon>Gammaproteobacteria</taxon>
        <taxon>Alteromonadales</taxon>
        <taxon>Alteromonadaceae</taxon>
        <taxon>Bowmanella</taxon>
    </lineage>
</organism>
<dbReference type="RefSeq" id="WP_188689499.1">
    <property type="nucleotide sequence ID" value="NZ_BMLS01000001.1"/>
</dbReference>
<feature type="transmembrane region" description="Helical" evidence="1">
    <location>
        <begin position="175"/>
        <end position="196"/>
    </location>
</feature>
<proteinExistence type="predicted"/>
<feature type="transmembrane region" description="Helical" evidence="1">
    <location>
        <begin position="238"/>
        <end position="254"/>
    </location>
</feature>
<keyword evidence="1" id="KW-0812">Transmembrane</keyword>
<dbReference type="AlphaFoldDB" id="A0A917YS42"/>
<feature type="transmembrane region" description="Helical" evidence="1">
    <location>
        <begin position="146"/>
        <end position="163"/>
    </location>
</feature>
<feature type="transmembrane region" description="Helical" evidence="1">
    <location>
        <begin position="292"/>
        <end position="313"/>
    </location>
</feature>
<accession>A0A917YS42</accession>
<feature type="transmembrane region" description="Helical" evidence="1">
    <location>
        <begin position="92"/>
        <end position="109"/>
    </location>
</feature>
<feature type="transmembrane region" description="Helical" evidence="1">
    <location>
        <begin position="115"/>
        <end position="134"/>
    </location>
</feature>
<dbReference type="Pfam" id="PF16401">
    <property type="entry name" value="DUF5009"/>
    <property type="match status" value="1"/>
</dbReference>
<dbReference type="InterPro" id="IPR032176">
    <property type="entry name" value="DUF5009"/>
</dbReference>
<protein>
    <recommendedName>
        <fullName evidence="2">DUF5009 domain-containing protein</fullName>
    </recommendedName>
</protein>
<evidence type="ECO:0000313" key="3">
    <source>
        <dbReference type="EMBL" id="GGO64438.1"/>
    </source>
</evidence>